<organism evidence="1 2">
    <name type="scientific">Dyella jejuensis</name>
    <dbReference type="NCBI Taxonomy" id="1432009"/>
    <lineage>
        <taxon>Bacteria</taxon>
        <taxon>Pseudomonadati</taxon>
        <taxon>Pseudomonadota</taxon>
        <taxon>Gammaproteobacteria</taxon>
        <taxon>Lysobacterales</taxon>
        <taxon>Rhodanobacteraceae</taxon>
        <taxon>Dyella</taxon>
    </lineage>
</organism>
<reference evidence="1 2" key="1">
    <citation type="submission" date="2020-10" db="EMBL/GenBank/DDBJ databases">
        <title>Phylogeny of dyella-like bacteria.</title>
        <authorList>
            <person name="Fu J."/>
        </authorList>
    </citation>
    <scope>NUCLEOTIDE SEQUENCE [LARGE SCALE GENOMIC DNA]</scope>
    <source>
        <strain evidence="1 2">JP1</strain>
    </source>
</reference>
<dbReference type="RefSeq" id="WP_404544340.1">
    <property type="nucleotide sequence ID" value="NZ_JADIKJ010000001.1"/>
</dbReference>
<sequence length="312" mass="35493">MTVTRSQHYVWRYYLRAWAPQEKVWCLRDKEPFSVSLMNIAQESYFYEVKEISDDEASFLEKVFEQPNQSPVLKQINQSWVKTYKQLSTLKRELESRQLLEGEIAQTLKDACRQSGENLQGAIENMGKPGLDALKNGDVSFWNNEDDRMAFQIFLCSQYFRTKRRREAVLTQTKDAAPSYVNVENIVDPLMHMAATTLAFSMLRKPLDAYLLRNATSEPLITGDQPVINTHANDLGDDEEVTQLELYYPIAPTLAVLLSEKAPDSSDLTLEQVRDYNRQMHIQAHSQTFANSGAALLPFKGVERQGVAGAAA</sequence>
<dbReference type="Pfam" id="PF14022">
    <property type="entry name" value="DUF4238"/>
    <property type="match status" value="2"/>
</dbReference>
<protein>
    <submittedName>
        <fullName evidence="1">DUF4238 domain-containing protein</fullName>
    </submittedName>
</protein>
<comment type="caution">
    <text evidence="1">The sequence shown here is derived from an EMBL/GenBank/DDBJ whole genome shotgun (WGS) entry which is preliminary data.</text>
</comment>
<dbReference type="EMBL" id="JADIKJ010000001">
    <property type="protein sequence ID" value="MFK2899026.1"/>
    <property type="molecule type" value="Genomic_DNA"/>
</dbReference>
<accession>A0ABW8JD67</accession>
<evidence type="ECO:0000313" key="1">
    <source>
        <dbReference type="EMBL" id="MFK2899026.1"/>
    </source>
</evidence>
<dbReference type="InterPro" id="IPR025332">
    <property type="entry name" value="DUF4238"/>
</dbReference>
<name>A0ABW8JD67_9GAMM</name>
<dbReference type="Proteomes" id="UP001620461">
    <property type="component" value="Unassembled WGS sequence"/>
</dbReference>
<proteinExistence type="predicted"/>
<evidence type="ECO:0000313" key="2">
    <source>
        <dbReference type="Proteomes" id="UP001620461"/>
    </source>
</evidence>
<keyword evidence="2" id="KW-1185">Reference proteome</keyword>
<gene>
    <name evidence="1" type="ORF">ISP15_01590</name>
</gene>